<dbReference type="RefSeq" id="WP_008688441.1">
    <property type="nucleotide sequence ID" value="NZ_AP024510.1"/>
</dbReference>
<gene>
    <name evidence="1" type="ORF">EDD61_101125</name>
</gene>
<evidence type="ECO:0000313" key="1">
    <source>
        <dbReference type="EMBL" id="TCU63473.1"/>
    </source>
</evidence>
<reference evidence="1 2" key="1">
    <citation type="submission" date="2019-03" db="EMBL/GenBank/DDBJ databases">
        <title>Genomic Encyclopedia of Type Strains, Phase IV (KMG-IV): sequencing the most valuable type-strain genomes for metagenomic binning, comparative biology and taxonomic classification.</title>
        <authorList>
            <person name="Goeker M."/>
        </authorList>
    </citation>
    <scope>NUCLEOTIDE SEQUENCE [LARGE SCALE GENOMIC DNA]</scope>
    <source>
        <strain evidence="1 2">DSM 29481</strain>
    </source>
</reference>
<keyword evidence="2" id="KW-1185">Reference proteome</keyword>
<name>A0A4V2VLD4_9FIRM</name>
<sequence>MQKTLHGLLFLGILLLFVFGFQSAASFNKRNEQQQITETIQKLTLKCYSIEGRYPTSIAYLKEHYGLLIDEEEYRVNYHYEGANIAPHIDVYKKGRIYENAS</sequence>
<accession>A0A4V2VLD4</accession>
<protein>
    <submittedName>
        <fullName evidence="1">Uncharacterized protein</fullName>
    </submittedName>
</protein>
<comment type="caution">
    <text evidence="1">The sequence shown here is derived from an EMBL/GenBank/DDBJ whole genome shotgun (WGS) entry which is preliminary data.</text>
</comment>
<dbReference type="EMBL" id="SMBP01000001">
    <property type="protein sequence ID" value="TCU63473.1"/>
    <property type="molecule type" value="Genomic_DNA"/>
</dbReference>
<dbReference type="Proteomes" id="UP000295773">
    <property type="component" value="Unassembled WGS sequence"/>
</dbReference>
<evidence type="ECO:0000313" key="2">
    <source>
        <dbReference type="Proteomes" id="UP000295773"/>
    </source>
</evidence>
<dbReference type="AlphaFoldDB" id="A0A4V2VLD4"/>
<organism evidence="1 2">
    <name type="scientific">Longicatena caecimuris</name>
    <dbReference type="NCBI Taxonomy" id="1796635"/>
    <lineage>
        <taxon>Bacteria</taxon>
        <taxon>Bacillati</taxon>
        <taxon>Bacillota</taxon>
        <taxon>Erysipelotrichia</taxon>
        <taxon>Erysipelotrichales</taxon>
        <taxon>Erysipelotrichaceae</taxon>
        <taxon>Longicatena</taxon>
    </lineage>
</organism>
<dbReference type="GeneID" id="73795661"/>
<proteinExistence type="predicted"/>